<evidence type="ECO:0000313" key="1">
    <source>
        <dbReference type="EMBL" id="OQR97505.1"/>
    </source>
</evidence>
<evidence type="ECO:0008006" key="3">
    <source>
        <dbReference type="Google" id="ProtNLM"/>
    </source>
</evidence>
<dbReference type="Pfam" id="PF03747">
    <property type="entry name" value="ADP_ribosyl_GH"/>
    <property type="match status" value="1"/>
</dbReference>
<dbReference type="AlphaFoldDB" id="A0A1V9ZHN6"/>
<dbReference type="OrthoDB" id="547734at2759"/>
<dbReference type="Gene3D" id="1.10.4080.10">
    <property type="entry name" value="ADP-ribosylation/Crystallin J1"/>
    <property type="match status" value="1"/>
</dbReference>
<gene>
    <name evidence="1" type="ORF">ACHHYP_10888</name>
</gene>
<reference evidence="1 2" key="1">
    <citation type="journal article" date="2014" name="Genome Biol. Evol.">
        <title>The secreted proteins of Achlya hypogyna and Thraustotheca clavata identify the ancestral oomycete secretome and reveal gene acquisitions by horizontal gene transfer.</title>
        <authorList>
            <person name="Misner I."/>
            <person name="Blouin N."/>
            <person name="Leonard G."/>
            <person name="Richards T.A."/>
            <person name="Lane C.E."/>
        </authorList>
    </citation>
    <scope>NUCLEOTIDE SEQUENCE [LARGE SCALE GENOMIC DNA]</scope>
    <source>
        <strain evidence="1 2">ATCC 48635</strain>
    </source>
</reference>
<dbReference type="EMBL" id="JNBR01000103">
    <property type="protein sequence ID" value="OQR97505.1"/>
    <property type="molecule type" value="Genomic_DNA"/>
</dbReference>
<dbReference type="STRING" id="1202772.A0A1V9ZHN6"/>
<name>A0A1V9ZHN6_ACHHY</name>
<proteinExistence type="predicted"/>
<dbReference type="Proteomes" id="UP000243579">
    <property type="component" value="Unassembled WGS sequence"/>
</dbReference>
<protein>
    <recommendedName>
        <fullName evidence="3">ADP-ribosylation/Crystallin J1</fullName>
    </recommendedName>
</protein>
<dbReference type="SUPFAM" id="SSF101478">
    <property type="entry name" value="ADP-ribosylglycohydrolase"/>
    <property type="match status" value="1"/>
</dbReference>
<evidence type="ECO:0000313" key="2">
    <source>
        <dbReference type="Proteomes" id="UP000243579"/>
    </source>
</evidence>
<sequence length="309" mass="32492">MSSIVQRRAATAAIASLVSDAASMPLHWIYDDAELVARVAGQNPAFLSPPANKFYNYTEGALSPYGDEIVPLLQHLADAPVFDAETFSNISLAAMQAYTGRLNGVMREFVARAAEGKKFPHLAGPNDDSHGLNKVPLLVARYAGKPELLDIVRQAVLVHQTTPLAIDVAVAGAVILDAVVTKQATIKDAIVTARNDSRVDAAVQTLIQGVLDDAATASDVHAAVAKYGKSCPLPGSFQSGLFALLADGQFVSSIEKNILAGGDNCGRSIFIGAVAAAANDAPIPDSWQSKMTRFTELNALVEKVVAKNA</sequence>
<dbReference type="PANTHER" id="PTHR16222:SF17">
    <property type="entry name" value="SELENOPROTEIN J"/>
    <property type="match status" value="1"/>
</dbReference>
<dbReference type="InterPro" id="IPR005502">
    <property type="entry name" value="Ribosyl_crysJ1"/>
</dbReference>
<comment type="caution">
    <text evidence="1">The sequence shown here is derived from an EMBL/GenBank/DDBJ whole genome shotgun (WGS) entry which is preliminary data.</text>
</comment>
<dbReference type="InterPro" id="IPR050792">
    <property type="entry name" value="ADP-ribosylglycohydrolase"/>
</dbReference>
<dbReference type="InterPro" id="IPR036705">
    <property type="entry name" value="Ribosyl_crysJ1_sf"/>
</dbReference>
<accession>A0A1V9ZHN6</accession>
<organism evidence="1 2">
    <name type="scientific">Achlya hypogyna</name>
    <name type="common">Oomycete</name>
    <name type="synonym">Protoachlya hypogyna</name>
    <dbReference type="NCBI Taxonomy" id="1202772"/>
    <lineage>
        <taxon>Eukaryota</taxon>
        <taxon>Sar</taxon>
        <taxon>Stramenopiles</taxon>
        <taxon>Oomycota</taxon>
        <taxon>Saprolegniomycetes</taxon>
        <taxon>Saprolegniales</taxon>
        <taxon>Achlyaceae</taxon>
        <taxon>Achlya</taxon>
    </lineage>
</organism>
<dbReference type="PANTHER" id="PTHR16222">
    <property type="entry name" value="ADP-RIBOSYLGLYCOHYDROLASE"/>
    <property type="match status" value="1"/>
</dbReference>
<keyword evidence="2" id="KW-1185">Reference proteome</keyword>